<organism evidence="3 4">
    <name type="scientific">Shewanella morhuae</name>
    <dbReference type="NCBI Taxonomy" id="365591"/>
    <lineage>
        <taxon>Bacteria</taxon>
        <taxon>Pseudomonadati</taxon>
        <taxon>Pseudomonadota</taxon>
        <taxon>Gammaproteobacteria</taxon>
        <taxon>Alteromonadales</taxon>
        <taxon>Shewanellaceae</taxon>
        <taxon>Shewanella</taxon>
    </lineage>
</organism>
<keyword evidence="1" id="KW-0472">Membrane</keyword>
<feature type="transmembrane region" description="Helical" evidence="1">
    <location>
        <begin position="20"/>
        <end position="36"/>
    </location>
</feature>
<sequence>MKLLANSTTPQIGENIGRHTLFWLLITNIAVLSPLFDKTTPWTLGICAICLLWRIGIYVGKVAKPPRFLVTSLAIGAVTTLALVSKQIGLLNALVNLLLLGYALKYIEMRNQRDVRVVVLAGYFIIALTFIDHQSLLSTMHLLVVTLINTCVLVTLYQDKHSFKHTAWLGGKFLLQSVPLALLLFLVLPRFAPLWSVPNMKEAQTGLSDNLAIGDIGKLTRSTELAFRAGFSNATPTNAELYWRALVMENYDGVTWRQDAEIKKLQKEALQFPPSRPSPALMINNPTLISSKPQNAAQDNSHSIRYQVIAEPSHQPWLFGLDVAYSQDDYVANLPDYRLLALRNVDQRMSYQVESWPKAKMDLMLSAQQRQINLELPSNSNPRTWALAAQFKMQHPEPKPRLSAMMRHFNSEPFFYTLTPPPLGPQQVDDFLFENKAGFCVHYAAAFIFIARASGLPARMVTGYQGGEFNPQAGYYSVYQYMAHAWAEVWLEGEGWVRFDPTAMVAPERIEQGFDAQFDPEQSYLQASPFSSLRFKSMPWLNELRQRFASIDYYWSVWVLGFNQDKQKQVLSGILGKVTNTKIALFMGLCIGLIVLYIAYSAGLLHFNTKGDPISNRYQLVCNRLARHGIKRNDSDGPNQFSQQIIKQYQHSAPKLCALVQTMTQSYVALKYQALPAEDYQRHLSEFKMAVKQLNRYLFNAKVRAKLNLA</sequence>
<dbReference type="InterPro" id="IPR002931">
    <property type="entry name" value="Transglutaminase-like"/>
</dbReference>
<dbReference type="SMART" id="SM00460">
    <property type="entry name" value="TGc"/>
    <property type="match status" value="1"/>
</dbReference>
<dbReference type="Pfam" id="PF01841">
    <property type="entry name" value="Transglut_core"/>
    <property type="match status" value="1"/>
</dbReference>
<feature type="transmembrane region" description="Helical" evidence="1">
    <location>
        <begin position="90"/>
        <end position="107"/>
    </location>
</feature>
<dbReference type="AlphaFoldDB" id="A0A380A2S1"/>
<keyword evidence="1" id="KW-0812">Transmembrane</keyword>
<evidence type="ECO:0000256" key="1">
    <source>
        <dbReference type="SAM" id="Phobius"/>
    </source>
</evidence>
<evidence type="ECO:0000313" key="4">
    <source>
        <dbReference type="Proteomes" id="UP000255061"/>
    </source>
</evidence>
<keyword evidence="1" id="KW-1133">Transmembrane helix</keyword>
<dbReference type="InterPro" id="IPR021878">
    <property type="entry name" value="TgpA_N"/>
</dbReference>
<proteinExistence type="predicted"/>
<feature type="transmembrane region" description="Helical" evidence="1">
    <location>
        <begin position="583"/>
        <end position="607"/>
    </location>
</feature>
<dbReference type="PANTHER" id="PTHR42736:SF1">
    <property type="entry name" value="PROTEIN-GLUTAMINE GAMMA-GLUTAMYLTRANSFERASE"/>
    <property type="match status" value="1"/>
</dbReference>
<gene>
    <name evidence="3" type="ORF">NCTC10736_01325</name>
</gene>
<dbReference type="InterPro" id="IPR025403">
    <property type="entry name" value="TgpA-like_C"/>
</dbReference>
<evidence type="ECO:0000259" key="2">
    <source>
        <dbReference type="SMART" id="SM00460"/>
    </source>
</evidence>
<dbReference type="SUPFAM" id="SSF54001">
    <property type="entry name" value="Cysteine proteinases"/>
    <property type="match status" value="1"/>
</dbReference>
<dbReference type="InterPro" id="IPR038765">
    <property type="entry name" value="Papain-like_cys_pep_sf"/>
</dbReference>
<feature type="transmembrane region" description="Helical" evidence="1">
    <location>
        <begin position="67"/>
        <end position="84"/>
    </location>
</feature>
<feature type="transmembrane region" description="Helical" evidence="1">
    <location>
        <begin position="114"/>
        <end position="131"/>
    </location>
</feature>
<feature type="transmembrane region" description="Helical" evidence="1">
    <location>
        <begin position="169"/>
        <end position="188"/>
    </location>
</feature>
<feature type="domain" description="Transglutaminase-like" evidence="2">
    <location>
        <begin position="432"/>
        <end position="503"/>
    </location>
</feature>
<dbReference type="InterPro" id="IPR052901">
    <property type="entry name" value="Bact_TGase-like"/>
</dbReference>
<accession>A0A380A2S1</accession>
<evidence type="ECO:0000313" key="3">
    <source>
        <dbReference type="EMBL" id="SUI72405.1"/>
    </source>
</evidence>
<protein>
    <submittedName>
        <fullName evidence="3">Uncharacterized protein conserved in bacteria</fullName>
    </submittedName>
</protein>
<dbReference type="Pfam" id="PF11992">
    <property type="entry name" value="TgpA_N"/>
    <property type="match status" value="1"/>
</dbReference>
<dbReference type="Pfam" id="PF13559">
    <property type="entry name" value="DUF4129"/>
    <property type="match status" value="1"/>
</dbReference>
<dbReference type="RefSeq" id="WP_115405779.1">
    <property type="nucleotide sequence ID" value="NZ_UGYV01000001.1"/>
</dbReference>
<feature type="transmembrane region" description="Helical" evidence="1">
    <location>
        <begin position="137"/>
        <end position="157"/>
    </location>
</feature>
<dbReference type="PANTHER" id="PTHR42736">
    <property type="entry name" value="PROTEIN-GLUTAMINE GAMMA-GLUTAMYLTRANSFERASE"/>
    <property type="match status" value="1"/>
</dbReference>
<dbReference type="Proteomes" id="UP000255061">
    <property type="component" value="Unassembled WGS sequence"/>
</dbReference>
<dbReference type="Gene3D" id="3.10.620.30">
    <property type="match status" value="1"/>
</dbReference>
<dbReference type="EMBL" id="UGYV01000001">
    <property type="protein sequence ID" value="SUI72405.1"/>
    <property type="molecule type" value="Genomic_DNA"/>
</dbReference>
<reference evidence="3 4" key="1">
    <citation type="submission" date="2018-06" db="EMBL/GenBank/DDBJ databases">
        <authorList>
            <consortium name="Pathogen Informatics"/>
            <person name="Doyle S."/>
        </authorList>
    </citation>
    <scope>NUCLEOTIDE SEQUENCE [LARGE SCALE GENOMIC DNA]</scope>
    <source>
        <strain evidence="3 4">NCTC10736</strain>
    </source>
</reference>
<feature type="transmembrane region" description="Helical" evidence="1">
    <location>
        <begin position="42"/>
        <end position="60"/>
    </location>
</feature>
<name>A0A380A2S1_9GAMM</name>